<evidence type="ECO:0000256" key="3">
    <source>
        <dbReference type="ARBA" id="ARBA00022821"/>
    </source>
</evidence>
<comment type="similarity">
    <text evidence="1">Belongs to the disease resistance NB-LRR family.</text>
</comment>
<dbReference type="SUPFAM" id="SSF52540">
    <property type="entry name" value="P-loop containing nucleoside triphosphate hydrolases"/>
    <property type="match status" value="1"/>
</dbReference>
<reference evidence="9" key="1">
    <citation type="submission" date="2025-08" db="UniProtKB">
        <authorList>
            <consortium name="RefSeq"/>
        </authorList>
    </citation>
    <scope>IDENTIFICATION</scope>
    <source>
        <tissue evidence="9">Seedling</tissue>
    </source>
</reference>
<dbReference type="PANTHER" id="PTHR33463">
    <property type="entry name" value="NB-ARC DOMAIN-CONTAINING PROTEIN-RELATED"/>
    <property type="match status" value="1"/>
</dbReference>
<accession>A0ABM3IAP3</accession>
<evidence type="ECO:0000259" key="6">
    <source>
        <dbReference type="Pfam" id="PF00931"/>
    </source>
</evidence>
<dbReference type="PRINTS" id="PR00364">
    <property type="entry name" value="DISEASERSIST"/>
</dbReference>
<evidence type="ECO:0000256" key="2">
    <source>
        <dbReference type="ARBA" id="ARBA00022741"/>
    </source>
</evidence>
<dbReference type="Pfam" id="PF23247">
    <property type="entry name" value="LRR_RPS2"/>
    <property type="match status" value="4"/>
</dbReference>
<evidence type="ECO:0000313" key="9">
    <source>
        <dbReference type="RefSeq" id="XP_048324476.2"/>
    </source>
</evidence>
<dbReference type="InterPro" id="IPR042197">
    <property type="entry name" value="Apaf_helical"/>
</dbReference>
<dbReference type="InterPro" id="IPR050905">
    <property type="entry name" value="Plant_NBS-LRR"/>
</dbReference>
<sequence>MDQFIISICAKISEYTVAPVVHGLGYSCHYKTNVDNLKTQIQLLEGAKDRVQHSVDEATRNGEEIEADVHNWVIRVTNVAKNAGDFFKHEDHANPMCSCKIFQMLVSRHKLSKKAETMAKAADAEIKLAITILSQKVSYAVPPKGVIEFGHGGYMTFDSRIYTIKNIMDTLRNPNVRMVGIYGMAGIGKTMLAKEVARQAMEEKLFDKMVKVTISQTPDVKNIQREIAEHLGLKLDEESISVRAERLSRRLGQEKKILVVLDDVWKKLELHEVGIAFGNDKNGCKILLTSRFEDVVQSEMGAEKIFLLGVLYDNEAKDLFGKIVGDSMMKNPEFQPLASDIIKECEGLPIAIETVANALKNRKSPLWENALQELRRSVPTNIKGMHEKVYSSIKLSYNYLESDEAKLMLLFIGLYPEDYYIAFITFFICGIGLELFQGIKGLEQADNKVVTLVESLKTCCFLSDGPLPRTVTMHDVIQDVVISIGSQEKQMFRFRNYDPEVEDSKKLKDATAISLLYSTDDPRLPERLKCPQLKFLLVLCYNLSLWSDHYSQMSNHFFEEIKDLRVLELYHLCLTTLPRSFCFLQNLQSLGLYECDLGDVALIGELKSLKILVIVGSNIVELPKQIGQLTRLQLLCVTGCPKLEVIERSVISSLIHLEELDFTNSFTKWDMDRLNTDRRNASLIELKNLSRLSALRIHIPDFNTLPKGLFSMKLTKYFIIIGRFQMRISNDIYKMRSSLNCSRILGLELNIRRLWDDPGLEMLLKRSEDLLLYRPKGVNNLVPELDREGFPQLKCLIIAKNDDMECIINPMEQNHPCSAFLSLEVLYLKKLMNLEKICHGKLSTDSFGKLRAVIVEDCDRLKNLFSFSIAKQLEELNVIKCKIMTEIVIYLRDDDPCIIPAEAIAKFEFPQLQSLTLESLPELVYFFHDGSEAPFTSQKEDIGRISLFNTMVAFPSLKSLTLSAVNSEMLWPDQLPETFKMQNLKSLRVDGCNSLKHILSFSMARSLVQLQHLEVRQCTVMEEALTINDLRNSDGMDKKLLPNLKSLHLEELPNLKRFCSKSWIKFLTMERLSIDACPKLEVADLLGELKNLKSLCLSRLDIVELLREIGQLTCLQSLTLIDCPKLEMIEPNIISCLLSLEELKFQNSFTKWETEGVIGEKSNAHLSELKNLAHLSTLHLAVPDVNSLPKDLFSTKLKRYNINIGEDELNEFKNYNNSRKLELKLNTSSLLDQHAGLKILMKGSEELGLNGLEGLNNVVYDLDWEGFPQLKFFKFQNNVGIQYIINSMDKIHPFSAFVSLESLVLEKLVNLEKLCHGKLTDKCFGKLREIDVSNCNRLKSLFSLSEAKILSKLEEIRVADCNMMEEIVIHEIEDDNQNISNKVANKIVFPELHSLKLKSLPKFVQVFTEMETNGTCPIGEEELVATNFPIPFSNEKVKFPKLKALTLKGIGTPNTIWNCQDEGQLGDDIEHAGILSRLEGLKLSELPQLMHLWEEDYHPVGRAFHNLKALFVSRCDRLKNLVPCSISFENLRYLSVKMPWNGEFINTFNS</sequence>
<dbReference type="GeneID" id="107410498"/>
<organism evidence="8 9">
    <name type="scientific">Ziziphus jujuba</name>
    <name type="common">Chinese jujube</name>
    <name type="synonym">Ziziphus sativa</name>
    <dbReference type="NCBI Taxonomy" id="326968"/>
    <lineage>
        <taxon>Eukaryota</taxon>
        <taxon>Viridiplantae</taxon>
        <taxon>Streptophyta</taxon>
        <taxon>Embryophyta</taxon>
        <taxon>Tracheophyta</taxon>
        <taxon>Spermatophyta</taxon>
        <taxon>Magnoliopsida</taxon>
        <taxon>eudicotyledons</taxon>
        <taxon>Gunneridae</taxon>
        <taxon>Pentapetalae</taxon>
        <taxon>rosids</taxon>
        <taxon>fabids</taxon>
        <taxon>Rosales</taxon>
        <taxon>Rhamnaceae</taxon>
        <taxon>Paliureae</taxon>
        <taxon>Ziziphus</taxon>
    </lineage>
</organism>
<keyword evidence="2" id="KW-0547">Nucleotide-binding</keyword>
<keyword evidence="5" id="KW-0175">Coiled coil</keyword>
<dbReference type="Proteomes" id="UP001652623">
    <property type="component" value="Chromosome 10"/>
</dbReference>
<dbReference type="InterPro" id="IPR002182">
    <property type="entry name" value="NB-ARC"/>
</dbReference>
<protein>
    <submittedName>
        <fullName evidence="9">Probable disease resistance protein At4g27220</fullName>
    </submittedName>
</protein>
<keyword evidence="8" id="KW-1185">Reference proteome</keyword>
<dbReference type="Gene3D" id="3.80.10.10">
    <property type="entry name" value="Ribonuclease Inhibitor"/>
    <property type="match status" value="4"/>
</dbReference>
<feature type="domain" description="Disease resistance protein At4g27190-like leucine-rich repeats" evidence="7">
    <location>
        <begin position="782"/>
        <end position="881"/>
    </location>
</feature>
<evidence type="ECO:0000313" key="8">
    <source>
        <dbReference type="Proteomes" id="UP001652623"/>
    </source>
</evidence>
<evidence type="ECO:0000256" key="4">
    <source>
        <dbReference type="ARBA" id="ARBA00022840"/>
    </source>
</evidence>
<dbReference type="Pfam" id="PF00931">
    <property type="entry name" value="NB-ARC"/>
    <property type="match status" value="1"/>
</dbReference>
<dbReference type="SUPFAM" id="SSF52047">
    <property type="entry name" value="RNI-like"/>
    <property type="match status" value="1"/>
</dbReference>
<feature type="coiled-coil region" evidence="5">
    <location>
        <begin position="34"/>
        <end position="61"/>
    </location>
</feature>
<evidence type="ECO:0000256" key="5">
    <source>
        <dbReference type="SAM" id="Coils"/>
    </source>
</evidence>
<keyword evidence="3" id="KW-0611">Plant defense</keyword>
<feature type="domain" description="Disease resistance protein At4g27190-like leucine-rich repeats" evidence="7">
    <location>
        <begin position="1439"/>
        <end position="1536"/>
    </location>
</feature>
<keyword evidence="4" id="KW-0067">ATP-binding</keyword>
<dbReference type="InterPro" id="IPR057135">
    <property type="entry name" value="At4g27190-like_LRR"/>
</dbReference>
<evidence type="ECO:0000256" key="1">
    <source>
        <dbReference type="ARBA" id="ARBA00008894"/>
    </source>
</evidence>
<dbReference type="Gene3D" id="3.40.50.300">
    <property type="entry name" value="P-loop containing nucleotide triphosphate hydrolases"/>
    <property type="match status" value="1"/>
</dbReference>
<feature type="domain" description="Disease resistance protein At4g27190-like leucine-rich repeats" evidence="7">
    <location>
        <begin position="957"/>
        <end position="1082"/>
    </location>
</feature>
<dbReference type="InterPro" id="IPR032675">
    <property type="entry name" value="LRR_dom_sf"/>
</dbReference>
<dbReference type="PANTHER" id="PTHR33463:SF198">
    <property type="entry name" value="RPP4C3"/>
    <property type="match status" value="1"/>
</dbReference>
<name>A0ABM3IAP3_ZIZJJ</name>
<feature type="domain" description="Disease resistance protein At4g27190-like leucine-rich repeats" evidence="7">
    <location>
        <begin position="1303"/>
        <end position="1410"/>
    </location>
</feature>
<dbReference type="SUPFAM" id="SSF52058">
    <property type="entry name" value="L domain-like"/>
    <property type="match status" value="1"/>
</dbReference>
<dbReference type="InterPro" id="IPR027417">
    <property type="entry name" value="P-loop_NTPase"/>
</dbReference>
<feature type="domain" description="NB-ARC" evidence="6">
    <location>
        <begin position="163"/>
        <end position="326"/>
    </location>
</feature>
<proteinExistence type="inferred from homology"/>
<dbReference type="Gene3D" id="1.10.8.430">
    <property type="entry name" value="Helical domain of apoptotic protease-activating factors"/>
    <property type="match status" value="1"/>
</dbReference>
<gene>
    <name evidence="9" type="primary">LOC107410498</name>
</gene>
<dbReference type="RefSeq" id="XP_048324476.2">
    <property type="nucleotide sequence ID" value="XM_048468519.2"/>
</dbReference>
<evidence type="ECO:0000259" key="7">
    <source>
        <dbReference type="Pfam" id="PF23247"/>
    </source>
</evidence>